<evidence type="ECO:0000313" key="1">
    <source>
        <dbReference type="EMBL" id="VFU31414.1"/>
    </source>
</evidence>
<protein>
    <submittedName>
        <fullName evidence="1">Uncharacterized protein</fullName>
    </submittedName>
</protein>
<organism evidence="1">
    <name type="scientific">Salix viminalis</name>
    <name type="common">Common osier</name>
    <name type="synonym">Basket willow</name>
    <dbReference type="NCBI Taxonomy" id="40686"/>
    <lineage>
        <taxon>Eukaryota</taxon>
        <taxon>Viridiplantae</taxon>
        <taxon>Streptophyta</taxon>
        <taxon>Embryophyta</taxon>
        <taxon>Tracheophyta</taxon>
        <taxon>Spermatophyta</taxon>
        <taxon>Magnoliopsida</taxon>
        <taxon>eudicotyledons</taxon>
        <taxon>Gunneridae</taxon>
        <taxon>Pentapetalae</taxon>
        <taxon>rosids</taxon>
        <taxon>fabids</taxon>
        <taxon>Malpighiales</taxon>
        <taxon>Salicaceae</taxon>
        <taxon>Saliceae</taxon>
        <taxon>Salix</taxon>
    </lineage>
</organism>
<gene>
    <name evidence="1" type="ORF">SVIM_LOCUS130948</name>
</gene>
<dbReference type="AlphaFoldDB" id="A0A6N2KTR0"/>
<name>A0A6N2KTR0_SALVM</name>
<proteinExistence type="predicted"/>
<accession>A0A6N2KTR0</accession>
<reference evidence="1" key="1">
    <citation type="submission" date="2019-03" db="EMBL/GenBank/DDBJ databases">
        <authorList>
            <person name="Mank J."/>
            <person name="Almeida P."/>
        </authorList>
    </citation>
    <scope>NUCLEOTIDE SEQUENCE</scope>
    <source>
        <strain evidence="1">78183</strain>
    </source>
</reference>
<dbReference type="EMBL" id="CAADRP010000702">
    <property type="protein sequence ID" value="VFU31414.1"/>
    <property type="molecule type" value="Genomic_DNA"/>
</dbReference>
<sequence length="329" mass="37361">MNARTSNGSLYSSYALHAYISLNFHTHSEENFFLLRFSPDSLRRTAESRIPKSPTSIFIRKLMERHLAIIHIVQLQRQAISVIVTSSTEQCPSSTSNAISGNLSGFLKRNAGCFGQGISVSLLNIKTTANIDVFATLAHVHPSCLRSIRKTVILYLHKPFSIIAHRRRLQALPDTTTRSISQRPLIWVLGLEPRPHWELLVIVTIENEISILVYKERSRRANDWIVPVCNPHHSFLWHFMVPNPKISIARTTWTEKSQLDLSKFRMNPVVMQTRTELYSYHTCGISFTSTAMTGFSPDSLKRNPDSAASATSNFTNCDLIYRTHSIFYG</sequence>